<dbReference type="InterPro" id="IPR004843">
    <property type="entry name" value="Calcineurin-like_PHP"/>
</dbReference>
<protein>
    <submittedName>
        <fullName evidence="2">Ligase-associated DNA damage response endonuclease PdeM</fullName>
        <ecNumber evidence="2">3.1.-.-</ecNumber>
    </submittedName>
</protein>
<dbReference type="RefSeq" id="WP_380899915.1">
    <property type="nucleotide sequence ID" value="NZ_JBHUEG010000002.1"/>
</dbReference>
<organism evidence="2 3">
    <name type="scientific">Sphingobacterium suaedae</name>
    <dbReference type="NCBI Taxonomy" id="1686402"/>
    <lineage>
        <taxon>Bacteria</taxon>
        <taxon>Pseudomonadati</taxon>
        <taxon>Bacteroidota</taxon>
        <taxon>Sphingobacteriia</taxon>
        <taxon>Sphingobacteriales</taxon>
        <taxon>Sphingobacteriaceae</taxon>
        <taxon>Sphingobacterium</taxon>
    </lineage>
</organism>
<dbReference type="PANTHER" id="PTHR39323">
    <property type="entry name" value="BLR1149 PROTEIN"/>
    <property type="match status" value="1"/>
</dbReference>
<dbReference type="PANTHER" id="PTHR39323:SF1">
    <property type="entry name" value="BLR1149 PROTEIN"/>
    <property type="match status" value="1"/>
</dbReference>
<dbReference type="EMBL" id="JBHULR010000001">
    <property type="protein sequence ID" value="MFD2546281.1"/>
    <property type="molecule type" value="Genomic_DNA"/>
</dbReference>
<dbReference type="EC" id="3.1.-.-" evidence="2"/>
<evidence type="ECO:0000313" key="3">
    <source>
        <dbReference type="Proteomes" id="UP001597545"/>
    </source>
</evidence>
<dbReference type="InterPro" id="IPR029052">
    <property type="entry name" value="Metallo-depent_PP-like"/>
</dbReference>
<dbReference type="Pfam" id="PF00149">
    <property type="entry name" value="Metallophos"/>
    <property type="match status" value="1"/>
</dbReference>
<keyword evidence="2" id="KW-0436">Ligase</keyword>
<keyword evidence="3" id="KW-1185">Reference proteome</keyword>
<sequence length="215" mass="25045">MSKKINLNGLDVFLMPQKVVFIPRYDMIILSDWHIGKLGHFRKEGLFVPPMQLEEEFARLAVLVEELLIRQVVFLGDLFHSSWNYEWDEFQKFLGRYPGIRFTLTRGNHDILPDALWRKSILHVKEHVLLSEGILFSHEPMPNLDKGIINVVGHLHPGCEVATRGRQFFKLPCFYWEEGVLTLPAFGRWTGLFLVGKRYNNRIFAVVGNEVVELK</sequence>
<dbReference type="GO" id="GO:0016874">
    <property type="term" value="F:ligase activity"/>
    <property type="evidence" value="ECO:0007669"/>
    <property type="project" value="UniProtKB-KW"/>
</dbReference>
<dbReference type="NCBIfam" id="TIGR04123">
    <property type="entry name" value="P_estr_lig_assc"/>
    <property type="match status" value="1"/>
</dbReference>
<dbReference type="InterPro" id="IPR026336">
    <property type="entry name" value="PdeM-like"/>
</dbReference>
<gene>
    <name evidence="2" type="primary">pdeM</name>
    <name evidence="2" type="ORF">ACFSR5_01340</name>
</gene>
<dbReference type="SUPFAM" id="SSF56300">
    <property type="entry name" value="Metallo-dependent phosphatases"/>
    <property type="match status" value="1"/>
</dbReference>
<dbReference type="PIRSF" id="PIRSF000887">
    <property type="entry name" value="Pesterase_MJ0037"/>
    <property type="match status" value="1"/>
</dbReference>
<reference evidence="3" key="1">
    <citation type="journal article" date="2019" name="Int. J. Syst. Evol. Microbiol.">
        <title>The Global Catalogue of Microorganisms (GCM) 10K type strain sequencing project: providing services to taxonomists for standard genome sequencing and annotation.</title>
        <authorList>
            <consortium name="The Broad Institute Genomics Platform"/>
            <consortium name="The Broad Institute Genome Sequencing Center for Infectious Disease"/>
            <person name="Wu L."/>
            <person name="Ma J."/>
        </authorList>
    </citation>
    <scope>NUCLEOTIDE SEQUENCE [LARGE SCALE GENOMIC DNA]</scope>
    <source>
        <strain evidence="3">KCTC 42662</strain>
    </source>
</reference>
<accession>A0ABW5KBI0</accession>
<name>A0ABW5KBI0_9SPHI</name>
<dbReference type="GO" id="GO:0004519">
    <property type="term" value="F:endonuclease activity"/>
    <property type="evidence" value="ECO:0007669"/>
    <property type="project" value="UniProtKB-KW"/>
</dbReference>
<dbReference type="InterPro" id="IPR024173">
    <property type="entry name" value="Pesterase_MJ0037-like"/>
</dbReference>
<keyword evidence="2" id="KW-0378">Hydrolase</keyword>
<evidence type="ECO:0000259" key="1">
    <source>
        <dbReference type="Pfam" id="PF00149"/>
    </source>
</evidence>
<keyword evidence="2" id="KW-0255">Endonuclease</keyword>
<dbReference type="Gene3D" id="3.60.21.10">
    <property type="match status" value="1"/>
</dbReference>
<keyword evidence="2" id="KW-0540">Nuclease</keyword>
<proteinExistence type="predicted"/>
<evidence type="ECO:0000313" key="2">
    <source>
        <dbReference type="EMBL" id="MFD2546281.1"/>
    </source>
</evidence>
<dbReference type="GO" id="GO:0016787">
    <property type="term" value="F:hydrolase activity"/>
    <property type="evidence" value="ECO:0007669"/>
    <property type="project" value="UniProtKB-KW"/>
</dbReference>
<comment type="caution">
    <text evidence="2">The sequence shown here is derived from an EMBL/GenBank/DDBJ whole genome shotgun (WGS) entry which is preliminary data.</text>
</comment>
<dbReference type="Proteomes" id="UP001597545">
    <property type="component" value="Unassembled WGS sequence"/>
</dbReference>
<feature type="domain" description="Calcineurin-like phosphoesterase" evidence="1">
    <location>
        <begin position="28"/>
        <end position="154"/>
    </location>
</feature>